<sequence length="145" mass="16104">MLESVTFVSVSSLDFISSRLQLLEFGLKLSGQATAGLKSIYQEQVRFGTTLLRLNLGSWFQNTRLESQHYSTRGGYTRKTFMGGSPILATPIELNVHILVGIKNDLMEPALGSPNNLVRPRLFSSQEPSLSPYRLTILGVINEMV</sequence>
<accession>A0AAE1BC62</accession>
<dbReference type="Proteomes" id="UP001283361">
    <property type="component" value="Unassembled WGS sequence"/>
</dbReference>
<dbReference type="AlphaFoldDB" id="A0AAE1BC62"/>
<organism evidence="1 2">
    <name type="scientific">Elysia crispata</name>
    <name type="common">lettuce slug</name>
    <dbReference type="NCBI Taxonomy" id="231223"/>
    <lineage>
        <taxon>Eukaryota</taxon>
        <taxon>Metazoa</taxon>
        <taxon>Spiralia</taxon>
        <taxon>Lophotrochozoa</taxon>
        <taxon>Mollusca</taxon>
        <taxon>Gastropoda</taxon>
        <taxon>Heterobranchia</taxon>
        <taxon>Euthyneura</taxon>
        <taxon>Panpulmonata</taxon>
        <taxon>Sacoglossa</taxon>
        <taxon>Placobranchoidea</taxon>
        <taxon>Plakobranchidae</taxon>
        <taxon>Elysia</taxon>
    </lineage>
</organism>
<comment type="caution">
    <text evidence="1">The sequence shown here is derived from an EMBL/GenBank/DDBJ whole genome shotgun (WGS) entry which is preliminary data.</text>
</comment>
<reference evidence="1" key="1">
    <citation type="journal article" date="2023" name="G3 (Bethesda)">
        <title>A reference genome for the long-term kleptoplast-retaining sea slug Elysia crispata morphotype clarki.</title>
        <authorList>
            <person name="Eastman K.E."/>
            <person name="Pendleton A.L."/>
            <person name="Shaikh M.A."/>
            <person name="Suttiyut T."/>
            <person name="Ogas R."/>
            <person name="Tomko P."/>
            <person name="Gavelis G."/>
            <person name="Widhalm J.R."/>
            <person name="Wisecaver J.H."/>
        </authorList>
    </citation>
    <scope>NUCLEOTIDE SEQUENCE</scope>
    <source>
        <strain evidence="1">ECLA1</strain>
    </source>
</reference>
<dbReference type="EMBL" id="JAWDGP010000122">
    <property type="protein sequence ID" value="KAK3803482.1"/>
    <property type="molecule type" value="Genomic_DNA"/>
</dbReference>
<proteinExistence type="predicted"/>
<gene>
    <name evidence="1" type="ORF">RRG08_037795</name>
</gene>
<keyword evidence="2" id="KW-1185">Reference proteome</keyword>
<evidence type="ECO:0000313" key="2">
    <source>
        <dbReference type="Proteomes" id="UP001283361"/>
    </source>
</evidence>
<evidence type="ECO:0000313" key="1">
    <source>
        <dbReference type="EMBL" id="KAK3803482.1"/>
    </source>
</evidence>
<protein>
    <submittedName>
        <fullName evidence="1">Uncharacterized protein</fullName>
    </submittedName>
</protein>
<name>A0AAE1BC62_9GAST</name>